<name>A0A9D4DNK3_DREPO</name>
<evidence type="ECO:0000313" key="2">
    <source>
        <dbReference type="EMBL" id="KAH3752942.1"/>
    </source>
</evidence>
<dbReference type="InterPro" id="IPR043519">
    <property type="entry name" value="NT_sf"/>
</dbReference>
<dbReference type="EMBL" id="JAIWYP010000010">
    <property type="protein sequence ID" value="KAH3752942.1"/>
    <property type="molecule type" value="Genomic_DNA"/>
</dbReference>
<accession>A0A9D4DNK3</accession>
<evidence type="ECO:0000259" key="1">
    <source>
        <dbReference type="Pfam" id="PF01909"/>
    </source>
</evidence>
<reference evidence="2" key="1">
    <citation type="journal article" date="2019" name="bioRxiv">
        <title>The Genome of the Zebra Mussel, Dreissena polymorpha: A Resource for Invasive Species Research.</title>
        <authorList>
            <person name="McCartney M.A."/>
            <person name="Auch B."/>
            <person name="Kono T."/>
            <person name="Mallez S."/>
            <person name="Zhang Y."/>
            <person name="Obille A."/>
            <person name="Becker A."/>
            <person name="Abrahante J.E."/>
            <person name="Garbe J."/>
            <person name="Badalamenti J.P."/>
            <person name="Herman A."/>
            <person name="Mangelson H."/>
            <person name="Liachko I."/>
            <person name="Sullivan S."/>
            <person name="Sone E.D."/>
            <person name="Koren S."/>
            <person name="Silverstein K.A.T."/>
            <person name="Beckman K.B."/>
            <person name="Gohl D.M."/>
        </authorList>
    </citation>
    <scope>NUCLEOTIDE SEQUENCE</scope>
    <source>
        <strain evidence="2">Duluth1</strain>
        <tissue evidence="2">Whole animal</tissue>
    </source>
</reference>
<reference evidence="2" key="2">
    <citation type="submission" date="2020-11" db="EMBL/GenBank/DDBJ databases">
        <authorList>
            <person name="McCartney M.A."/>
            <person name="Auch B."/>
            <person name="Kono T."/>
            <person name="Mallez S."/>
            <person name="Becker A."/>
            <person name="Gohl D.M."/>
            <person name="Silverstein K.A.T."/>
            <person name="Koren S."/>
            <person name="Bechman K.B."/>
            <person name="Herman A."/>
            <person name="Abrahante J.E."/>
            <person name="Garbe J."/>
        </authorList>
    </citation>
    <scope>NUCLEOTIDE SEQUENCE</scope>
    <source>
        <strain evidence="2">Duluth1</strain>
        <tissue evidence="2">Whole animal</tissue>
    </source>
</reference>
<evidence type="ECO:0000313" key="3">
    <source>
        <dbReference type="Proteomes" id="UP000828390"/>
    </source>
</evidence>
<dbReference type="GO" id="GO:0016779">
    <property type="term" value="F:nucleotidyltransferase activity"/>
    <property type="evidence" value="ECO:0007669"/>
    <property type="project" value="InterPro"/>
</dbReference>
<dbReference type="OrthoDB" id="6127728at2759"/>
<dbReference type="Pfam" id="PF01909">
    <property type="entry name" value="NTP_transf_2"/>
    <property type="match status" value="1"/>
</dbReference>
<gene>
    <name evidence="2" type="ORF">DPMN_187568</name>
</gene>
<organism evidence="2 3">
    <name type="scientific">Dreissena polymorpha</name>
    <name type="common">Zebra mussel</name>
    <name type="synonym">Mytilus polymorpha</name>
    <dbReference type="NCBI Taxonomy" id="45954"/>
    <lineage>
        <taxon>Eukaryota</taxon>
        <taxon>Metazoa</taxon>
        <taxon>Spiralia</taxon>
        <taxon>Lophotrochozoa</taxon>
        <taxon>Mollusca</taxon>
        <taxon>Bivalvia</taxon>
        <taxon>Autobranchia</taxon>
        <taxon>Heteroconchia</taxon>
        <taxon>Euheterodonta</taxon>
        <taxon>Imparidentia</taxon>
        <taxon>Neoheterodontei</taxon>
        <taxon>Myida</taxon>
        <taxon>Dreissenoidea</taxon>
        <taxon>Dreissenidae</taxon>
        <taxon>Dreissena</taxon>
    </lineage>
</organism>
<dbReference type="AlphaFoldDB" id="A0A9D4DNK3"/>
<dbReference type="InterPro" id="IPR002934">
    <property type="entry name" value="Polymerase_NTP_transf_dom"/>
</dbReference>
<dbReference type="Proteomes" id="UP000828390">
    <property type="component" value="Unassembled WGS sequence"/>
</dbReference>
<proteinExistence type="predicted"/>
<feature type="domain" description="Polymerase nucleotidyl transferase" evidence="1">
    <location>
        <begin position="52"/>
        <end position="108"/>
    </location>
</feature>
<comment type="caution">
    <text evidence="2">The sequence shown here is derived from an EMBL/GenBank/DDBJ whole genome shotgun (WGS) entry which is preliminary data.</text>
</comment>
<sequence>MEIPEHYTALSIRMSEALDDSGAGKFTVMERRRTFMQRESTMMIYSQALGRNRECFHFGSQSEGTTTPGLQSDIDLLISHYDMNIMTDWRDWEAGMSNLLMLHDDIIPPQQYLLHIISRDTPEPETRVLSDMCVRKDTEQVLLSSEQWKQEIEFDHKDLGEFTKC</sequence>
<protein>
    <recommendedName>
        <fullName evidence="1">Polymerase nucleotidyl transferase domain-containing protein</fullName>
    </recommendedName>
</protein>
<dbReference type="SUPFAM" id="SSF81301">
    <property type="entry name" value="Nucleotidyltransferase"/>
    <property type="match status" value="1"/>
</dbReference>
<keyword evidence="3" id="KW-1185">Reference proteome</keyword>